<dbReference type="InterPro" id="IPR020904">
    <property type="entry name" value="Sc_DH/Rdtase_CS"/>
</dbReference>
<accession>A0A6J6CDR5</accession>
<dbReference type="PRINTS" id="PR00081">
    <property type="entry name" value="GDHRDH"/>
</dbReference>
<comment type="similarity">
    <text evidence="1">Belongs to the short-chain dehydrogenases/reductases (SDR) family.</text>
</comment>
<dbReference type="GO" id="GO:0016616">
    <property type="term" value="F:oxidoreductase activity, acting on the CH-OH group of donors, NAD or NADP as acceptor"/>
    <property type="evidence" value="ECO:0007669"/>
    <property type="project" value="TreeGrafter"/>
</dbReference>
<evidence type="ECO:0000313" key="5">
    <source>
        <dbReference type="EMBL" id="CAB5046608.1"/>
    </source>
</evidence>
<gene>
    <name evidence="3" type="ORF">UFOPK1421_01175</name>
    <name evidence="4" type="ORF">UFOPK2921_01462</name>
    <name evidence="5" type="ORF">UFOPK4275_00376</name>
    <name evidence="6" type="ORF">UFOPK4422_01707</name>
</gene>
<dbReference type="FunFam" id="3.40.50.720:FF:000084">
    <property type="entry name" value="Short-chain dehydrogenase reductase"/>
    <property type="match status" value="1"/>
</dbReference>
<sequence>MSTAKKPPVKKAIVKKSPVKPAPIYKRLRARRAFITGAGSGIGRATALRFAAEGAHVALADLRGAKETAAEIKKAGGTAVAYDLDVTKAIEVEKVVNKAAKALGGLDIVCNIAGIGHFANSHEETPEWFDRIVAVNLNGTFYVARYALPHLLASYAQTGRDGVIVNTASTSGIMGAPWSAAYCASKGGVVNLTRELAYEYRGKGVRVNAVAPGGTNTAIYASFASLPADADYGLMGKIMTPMDPAEPDEMANMFTFIASDEGRYMTGSIVVIDGGITC</sequence>
<evidence type="ECO:0000313" key="3">
    <source>
        <dbReference type="EMBL" id="CAB4549414.1"/>
    </source>
</evidence>
<keyword evidence="2" id="KW-0560">Oxidoreductase</keyword>
<organism evidence="3">
    <name type="scientific">freshwater metagenome</name>
    <dbReference type="NCBI Taxonomy" id="449393"/>
    <lineage>
        <taxon>unclassified sequences</taxon>
        <taxon>metagenomes</taxon>
        <taxon>ecological metagenomes</taxon>
    </lineage>
</organism>
<dbReference type="PANTHER" id="PTHR42760:SF115">
    <property type="entry name" value="3-OXOACYL-[ACYL-CARRIER-PROTEIN] REDUCTASE FABG"/>
    <property type="match status" value="1"/>
</dbReference>
<dbReference type="EMBL" id="CAFBRX010000258">
    <property type="protein sequence ID" value="CAB5137317.1"/>
    <property type="molecule type" value="Genomic_DNA"/>
</dbReference>
<evidence type="ECO:0000313" key="4">
    <source>
        <dbReference type="EMBL" id="CAB4790843.1"/>
    </source>
</evidence>
<dbReference type="AlphaFoldDB" id="A0A6J6CDR5"/>
<dbReference type="EMBL" id="CAEZSL010000140">
    <property type="protein sequence ID" value="CAB4549414.1"/>
    <property type="molecule type" value="Genomic_DNA"/>
</dbReference>
<dbReference type="InterPro" id="IPR036291">
    <property type="entry name" value="NAD(P)-bd_dom_sf"/>
</dbReference>
<evidence type="ECO:0000256" key="1">
    <source>
        <dbReference type="ARBA" id="ARBA00006484"/>
    </source>
</evidence>
<reference evidence="3" key="1">
    <citation type="submission" date="2020-05" db="EMBL/GenBank/DDBJ databases">
        <authorList>
            <person name="Chiriac C."/>
            <person name="Salcher M."/>
            <person name="Ghai R."/>
            <person name="Kavagutti S V."/>
        </authorList>
    </citation>
    <scope>NUCLEOTIDE SEQUENCE</scope>
</reference>
<dbReference type="EMBL" id="CAEZZV010000256">
    <property type="protein sequence ID" value="CAB4790843.1"/>
    <property type="molecule type" value="Genomic_DNA"/>
</dbReference>
<name>A0A6J6CDR5_9ZZZZ</name>
<protein>
    <submittedName>
        <fullName evidence="3">Unannotated protein</fullName>
    </submittedName>
</protein>
<dbReference type="EMBL" id="CAFBQJ010000046">
    <property type="protein sequence ID" value="CAB5046608.1"/>
    <property type="molecule type" value="Genomic_DNA"/>
</dbReference>
<dbReference type="Gene3D" id="3.40.50.720">
    <property type="entry name" value="NAD(P)-binding Rossmann-like Domain"/>
    <property type="match status" value="1"/>
</dbReference>
<evidence type="ECO:0000256" key="2">
    <source>
        <dbReference type="ARBA" id="ARBA00023002"/>
    </source>
</evidence>
<dbReference type="SUPFAM" id="SSF51735">
    <property type="entry name" value="NAD(P)-binding Rossmann-fold domains"/>
    <property type="match status" value="1"/>
</dbReference>
<dbReference type="CDD" id="cd05233">
    <property type="entry name" value="SDR_c"/>
    <property type="match status" value="1"/>
</dbReference>
<dbReference type="InterPro" id="IPR002347">
    <property type="entry name" value="SDR_fam"/>
</dbReference>
<dbReference type="PRINTS" id="PR00080">
    <property type="entry name" value="SDRFAMILY"/>
</dbReference>
<dbReference type="Pfam" id="PF13561">
    <property type="entry name" value="adh_short_C2"/>
    <property type="match status" value="1"/>
</dbReference>
<evidence type="ECO:0000313" key="6">
    <source>
        <dbReference type="EMBL" id="CAB5137317.1"/>
    </source>
</evidence>
<dbReference type="PANTHER" id="PTHR42760">
    <property type="entry name" value="SHORT-CHAIN DEHYDROGENASES/REDUCTASES FAMILY MEMBER"/>
    <property type="match status" value="1"/>
</dbReference>
<dbReference type="PROSITE" id="PS00061">
    <property type="entry name" value="ADH_SHORT"/>
    <property type="match status" value="1"/>
</dbReference>
<proteinExistence type="inferred from homology"/>